<dbReference type="InterPro" id="IPR023298">
    <property type="entry name" value="ATPase_P-typ_TM_dom_sf"/>
</dbReference>
<dbReference type="GO" id="GO:0016324">
    <property type="term" value="C:apical plasma membrane"/>
    <property type="evidence" value="ECO:0007669"/>
    <property type="project" value="UniProtKB-SubCell"/>
</dbReference>
<dbReference type="GO" id="GO:0043020">
    <property type="term" value="C:NADPH oxidase complex"/>
    <property type="evidence" value="ECO:0007669"/>
    <property type="project" value="TreeGrafter"/>
</dbReference>
<dbReference type="GO" id="GO:0004601">
    <property type="term" value="F:peroxidase activity"/>
    <property type="evidence" value="ECO:0007669"/>
    <property type="project" value="UniProtKB-KW"/>
</dbReference>
<organism evidence="24">
    <name type="scientific">Capitella teleta</name>
    <name type="common">Polychaete worm</name>
    <dbReference type="NCBI Taxonomy" id="283909"/>
    <lineage>
        <taxon>Eukaryota</taxon>
        <taxon>Metazoa</taxon>
        <taxon>Spiralia</taxon>
        <taxon>Lophotrochozoa</taxon>
        <taxon>Annelida</taxon>
        <taxon>Polychaeta</taxon>
        <taxon>Sedentaria</taxon>
        <taxon>Scolecida</taxon>
        <taxon>Capitellidae</taxon>
        <taxon>Capitella</taxon>
    </lineage>
</organism>
<dbReference type="FunFam" id="3.40.50.80:FF:000020">
    <property type="entry name" value="Dual oxidase 1"/>
    <property type="match status" value="1"/>
</dbReference>
<dbReference type="GO" id="GO:0006979">
    <property type="term" value="P:response to oxidative stress"/>
    <property type="evidence" value="ECO:0007669"/>
    <property type="project" value="InterPro"/>
</dbReference>
<evidence type="ECO:0000313" key="26">
    <source>
        <dbReference type="Proteomes" id="UP000014760"/>
    </source>
</evidence>
<dbReference type="Gene3D" id="1.10.640.10">
    <property type="entry name" value="Haem peroxidase domain superfamily, animal type"/>
    <property type="match status" value="1"/>
</dbReference>
<keyword evidence="16" id="KW-0376">Hydrogen peroxide</keyword>
<evidence type="ECO:0000256" key="14">
    <source>
        <dbReference type="ARBA" id="ARBA00023136"/>
    </source>
</evidence>
<dbReference type="HOGENOM" id="CLU_004482_1_0_1"/>
<keyword evidence="10" id="KW-0106">Calcium</keyword>
<keyword evidence="12 20" id="KW-1133">Transmembrane helix</keyword>
<dbReference type="OMA" id="TREKYHP"/>
<evidence type="ECO:0000256" key="6">
    <source>
        <dbReference type="ARBA" id="ARBA00022692"/>
    </source>
</evidence>
<comment type="subcellular location">
    <subcellularLocation>
        <location evidence="1">Apical cell membrane</location>
        <topology evidence="1">Multi-pass membrane protein</topology>
    </subcellularLocation>
</comment>
<dbReference type="SMART" id="SM00054">
    <property type="entry name" value="EFh"/>
    <property type="match status" value="3"/>
</dbReference>
<dbReference type="InterPro" id="IPR018247">
    <property type="entry name" value="EF_Hand_1_Ca_BS"/>
</dbReference>
<feature type="transmembrane region" description="Helical" evidence="20">
    <location>
        <begin position="933"/>
        <end position="954"/>
    </location>
</feature>
<dbReference type="STRING" id="283909.R7URF0"/>
<dbReference type="InterPro" id="IPR002048">
    <property type="entry name" value="EF_hand_dom"/>
</dbReference>
<evidence type="ECO:0000256" key="19">
    <source>
        <dbReference type="PIRSR" id="PIRSR619791-2"/>
    </source>
</evidence>
<dbReference type="GO" id="GO:0009886">
    <property type="term" value="P:post-embryonic animal morphogenesis"/>
    <property type="evidence" value="ECO:0007669"/>
    <property type="project" value="UniProtKB-ARBA"/>
</dbReference>
<dbReference type="Pfam" id="PF13499">
    <property type="entry name" value="EF-hand_7"/>
    <property type="match status" value="1"/>
</dbReference>
<dbReference type="PROSITE" id="PS51384">
    <property type="entry name" value="FAD_FR"/>
    <property type="match status" value="1"/>
</dbReference>
<dbReference type="GO" id="GO:0016175">
    <property type="term" value="F:superoxide-generating NAD(P)H oxidase activity"/>
    <property type="evidence" value="ECO:0007669"/>
    <property type="project" value="UniProtKB-ARBA"/>
</dbReference>
<dbReference type="CDD" id="cd00051">
    <property type="entry name" value="EFh"/>
    <property type="match status" value="2"/>
</dbReference>
<keyword evidence="8" id="KW-0677">Repeat</keyword>
<feature type="transmembrane region" description="Helical" evidence="20">
    <location>
        <begin position="579"/>
        <end position="603"/>
    </location>
</feature>
<dbReference type="InterPro" id="IPR050369">
    <property type="entry name" value="RBOH/FRE"/>
</dbReference>
<evidence type="ECO:0000256" key="5">
    <source>
        <dbReference type="ARBA" id="ARBA00022630"/>
    </source>
</evidence>
<reference evidence="24 26" key="2">
    <citation type="journal article" date="2013" name="Nature">
        <title>Insights into bilaterian evolution from three spiralian genomes.</title>
        <authorList>
            <person name="Simakov O."/>
            <person name="Marletaz F."/>
            <person name="Cho S.J."/>
            <person name="Edsinger-Gonzales E."/>
            <person name="Havlak P."/>
            <person name="Hellsten U."/>
            <person name="Kuo D.H."/>
            <person name="Larsson T."/>
            <person name="Lv J."/>
            <person name="Arendt D."/>
            <person name="Savage R."/>
            <person name="Osoegawa K."/>
            <person name="de Jong P."/>
            <person name="Grimwood J."/>
            <person name="Chapman J.A."/>
            <person name="Shapiro H."/>
            <person name="Aerts A."/>
            <person name="Otillar R.P."/>
            <person name="Terry A.Y."/>
            <person name="Boore J.L."/>
            <person name="Grigoriev I.V."/>
            <person name="Lindberg D.R."/>
            <person name="Seaver E.C."/>
            <person name="Weisblat D.A."/>
            <person name="Putnam N.H."/>
            <person name="Rokhsar D.S."/>
        </authorList>
    </citation>
    <scope>NUCLEOTIDE SEQUENCE</scope>
    <source>
        <strain evidence="24 26">I ESC-2004</strain>
    </source>
</reference>
<feature type="transmembrane region" description="Helical" evidence="20">
    <location>
        <begin position="1020"/>
        <end position="1041"/>
    </location>
</feature>
<evidence type="ECO:0000256" key="16">
    <source>
        <dbReference type="ARBA" id="ARBA00023324"/>
    </source>
</evidence>
<protein>
    <recommendedName>
        <fullName evidence="3">NAD(P)H oxidase (H2O2-forming)</fullName>
        <ecNumber evidence="3">1.6.3.1</ecNumber>
    </recommendedName>
</protein>
<keyword evidence="11" id="KW-0521">NADP</keyword>
<dbReference type="OrthoDB" id="6019201at2759"/>
<keyword evidence="19" id="KW-0408">Iron</keyword>
<evidence type="ECO:0000256" key="18">
    <source>
        <dbReference type="ARBA" id="ARBA00048762"/>
    </source>
</evidence>
<dbReference type="PROSITE" id="PS00018">
    <property type="entry name" value="EF_HAND_1"/>
    <property type="match status" value="2"/>
</dbReference>
<comment type="similarity">
    <text evidence="2">In the N-terminal section; belongs to the peroxidase family.</text>
</comment>
<evidence type="ECO:0000256" key="17">
    <source>
        <dbReference type="ARBA" id="ARBA00047455"/>
    </source>
</evidence>
<dbReference type="InterPro" id="IPR017938">
    <property type="entry name" value="Riboflavin_synthase-like_b-brl"/>
</dbReference>
<dbReference type="FunFam" id="2.40.30.10:FF:000059">
    <property type="entry name" value="dual oxidase isoform X1"/>
    <property type="match status" value="1"/>
</dbReference>
<keyword evidence="19" id="KW-0349">Heme</keyword>
<proteinExistence type="inferred from homology"/>
<reference evidence="26" key="1">
    <citation type="submission" date="2012-12" db="EMBL/GenBank/DDBJ databases">
        <authorList>
            <person name="Hellsten U."/>
            <person name="Grimwood J."/>
            <person name="Chapman J.A."/>
            <person name="Shapiro H."/>
            <person name="Aerts A."/>
            <person name="Otillar R.P."/>
            <person name="Terry A.Y."/>
            <person name="Boore J.L."/>
            <person name="Simakov O."/>
            <person name="Marletaz F."/>
            <person name="Cho S.-J."/>
            <person name="Edsinger-Gonzales E."/>
            <person name="Havlak P."/>
            <person name="Kuo D.-H."/>
            <person name="Larsson T."/>
            <person name="Lv J."/>
            <person name="Arendt D."/>
            <person name="Savage R."/>
            <person name="Osoegawa K."/>
            <person name="de Jong P."/>
            <person name="Lindberg D.R."/>
            <person name="Seaver E.C."/>
            <person name="Weisblat D.A."/>
            <person name="Putnam N.H."/>
            <person name="Grigoriev I.V."/>
            <person name="Rokhsar D.S."/>
        </authorList>
    </citation>
    <scope>NUCLEOTIDE SEQUENCE</scope>
    <source>
        <strain evidence="26">I ESC-2004</strain>
    </source>
</reference>
<evidence type="ECO:0000256" key="7">
    <source>
        <dbReference type="ARBA" id="ARBA00022723"/>
    </source>
</evidence>
<evidence type="ECO:0000256" key="2">
    <source>
        <dbReference type="ARBA" id="ARBA00005644"/>
    </source>
</evidence>
<feature type="binding site" description="axial binding residue" evidence="19">
    <location>
        <position position="323"/>
    </location>
    <ligand>
        <name>heme b</name>
        <dbReference type="ChEBI" id="CHEBI:60344"/>
    </ligand>
    <ligandPart>
        <name>Fe</name>
        <dbReference type="ChEBI" id="CHEBI:18248"/>
    </ligandPart>
</feature>
<feature type="transmembrane region" description="Helical" evidence="20">
    <location>
        <begin position="966"/>
        <end position="991"/>
    </location>
</feature>
<dbReference type="Gene3D" id="1.10.238.10">
    <property type="entry name" value="EF-hand"/>
    <property type="match status" value="1"/>
</dbReference>
<evidence type="ECO:0000259" key="23">
    <source>
        <dbReference type="PROSITE" id="PS51384"/>
    </source>
</evidence>
<dbReference type="InterPro" id="IPR011992">
    <property type="entry name" value="EF-hand-dom_pair"/>
</dbReference>
<feature type="chain" id="PRO_5008788338" description="NAD(P)H oxidase (H2O2-forming)" evidence="21">
    <location>
        <begin position="19"/>
        <end position="1437"/>
    </location>
</feature>
<dbReference type="PROSITE" id="PS50222">
    <property type="entry name" value="EF_HAND_2"/>
    <property type="match status" value="2"/>
</dbReference>
<dbReference type="InterPro" id="IPR017927">
    <property type="entry name" value="FAD-bd_FR_type"/>
</dbReference>
<keyword evidence="9" id="KW-0274">FAD</keyword>
<dbReference type="SUPFAM" id="SSF63380">
    <property type="entry name" value="Riboflavin synthase domain-like"/>
    <property type="match status" value="1"/>
</dbReference>
<dbReference type="InterPro" id="IPR013130">
    <property type="entry name" value="Fe3_Rdtase_TM_dom"/>
</dbReference>
<dbReference type="InterPro" id="IPR013112">
    <property type="entry name" value="FAD-bd_8"/>
</dbReference>
<keyword evidence="7 19" id="KW-0479">Metal-binding</keyword>
<evidence type="ECO:0000256" key="15">
    <source>
        <dbReference type="ARBA" id="ARBA00023180"/>
    </source>
</evidence>
<gene>
    <name evidence="24" type="ORF">CAPTEDRAFT_191097</name>
</gene>
<dbReference type="GO" id="GO:0020037">
    <property type="term" value="F:heme binding"/>
    <property type="evidence" value="ECO:0007669"/>
    <property type="project" value="InterPro"/>
</dbReference>
<dbReference type="InterPro" id="IPR013121">
    <property type="entry name" value="Fe_red_NAD-bd_6"/>
</dbReference>
<keyword evidence="13" id="KW-0560">Oxidoreductase</keyword>
<keyword evidence="26" id="KW-1185">Reference proteome</keyword>
<dbReference type="PANTHER" id="PTHR11972">
    <property type="entry name" value="NADPH OXIDASE"/>
    <property type="match status" value="1"/>
</dbReference>
<reference evidence="25" key="3">
    <citation type="submission" date="2015-06" db="UniProtKB">
        <authorList>
            <consortium name="EnsemblMetazoa"/>
        </authorList>
    </citation>
    <scope>IDENTIFICATION</scope>
</reference>
<comment type="catalytic activity">
    <reaction evidence="18">
        <text>NADPH + O2 + H(+) = H2O2 + NADP(+)</text>
        <dbReference type="Rhea" id="RHEA:11260"/>
        <dbReference type="ChEBI" id="CHEBI:15378"/>
        <dbReference type="ChEBI" id="CHEBI:15379"/>
        <dbReference type="ChEBI" id="CHEBI:16240"/>
        <dbReference type="ChEBI" id="CHEBI:57783"/>
        <dbReference type="ChEBI" id="CHEBI:58349"/>
        <dbReference type="EC" id="1.6.3.1"/>
    </reaction>
</comment>
<evidence type="ECO:0000256" key="10">
    <source>
        <dbReference type="ARBA" id="ARBA00022837"/>
    </source>
</evidence>
<dbReference type="SUPFAM" id="SSF47473">
    <property type="entry name" value="EF-hand"/>
    <property type="match status" value="1"/>
</dbReference>
<keyword evidence="4" id="KW-0575">Peroxidase</keyword>
<dbReference type="Pfam" id="PF03098">
    <property type="entry name" value="An_peroxidase"/>
    <property type="match status" value="1"/>
</dbReference>
<keyword evidence="6 20" id="KW-0812">Transmembrane</keyword>
<evidence type="ECO:0000256" key="20">
    <source>
        <dbReference type="SAM" id="Phobius"/>
    </source>
</evidence>
<evidence type="ECO:0000256" key="3">
    <source>
        <dbReference type="ARBA" id="ARBA00012698"/>
    </source>
</evidence>
<dbReference type="GO" id="GO:0042554">
    <property type="term" value="P:superoxide anion generation"/>
    <property type="evidence" value="ECO:0007669"/>
    <property type="project" value="TreeGrafter"/>
</dbReference>
<dbReference type="Gene3D" id="3.40.50.80">
    <property type="entry name" value="Nucleotide-binding domain of ferredoxin-NADP reductase (FNR) module"/>
    <property type="match status" value="1"/>
</dbReference>
<dbReference type="GO" id="GO:0042742">
    <property type="term" value="P:defense response to bacterium"/>
    <property type="evidence" value="ECO:0007669"/>
    <property type="project" value="UniProtKB-ARBA"/>
</dbReference>
<evidence type="ECO:0000259" key="22">
    <source>
        <dbReference type="PROSITE" id="PS50222"/>
    </source>
</evidence>
<comment type="catalytic activity">
    <reaction evidence="17">
        <text>NADH + O2 + H(+) = H2O2 + NAD(+)</text>
        <dbReference type="Rhea" id="RHEA:11264"/>
        <dbReference type="ChEBI" id="CHEBI:15378"/>
        <dbReference type="ChEBI" id="CHEBI:15379"/>
        <dbReference type="ChEBI" id="CHEBI:16240"/>
        <dbReference type="ChEBI" id="CHEBI:57540"/>
        <dbReference type="ChEBI" id="CHEBI:57945"/>
        <dbReference type="EC" id="1.6.3.1"/>
    </reaction>
</comment>
<dbReference type="InterPro" id="IPR019791">
    <property type="entry name" value="Haem_peroxidase_animal"/>
</dbReference>
<accession>R7URF0</accession>
<dbReference type="GO" id="GO:0042744">
    <property type="term" value="P:hydrogen peroxide catabolic process"/>
    <property type="evidence" value="ECO:0007669"/>
    <property type="project" value="UniProtKB-KW"/>
</dbReference>
<feature type="transmembrane region" description="Helical" evidence="20">
    <location>
        <begin position="1070"/>
        <end position="1093"/>
    </location>
</feature>
<dbReference type="SFLD" id="SFLDG01169">
    <property type="entry name" value="NADPH_oxidase_subgroup_(NOX)"/>
    <property type="match status" value="1"/>
</dbReference>
<evidence type="ECO:0000313" key="25">
    <source>
        <dbReference type="EnsemblMetazoa" id="CapteP191097"/>
    </source>
</evidence>
<dbReference type="Pfam" id="PF08022">
    <property type="entry name" value="FAD_binding_8"/>
    <property type="match status" value="1"/>
</dbReference>
<dbReference type="EMBL" id="KB300602">
    <property type="protein sequence ID" value="ELU06497.1"/>
    <property type="molecule type" value="Genomic_DNA"/>
</dbReference>
<sequence>MWLALRTVLLFQAALCLAEQRYDGWYNNLANPKWGSVGEDIAYEVAPAYADMTATPSGANRPNPREISNAIFDGPSGLASRQNHTALFAYFGQLVSYEVVHASSPSCPAELLHVPVPDDDPDFNTNRSGQQFLPFVRSSYNKNSGISPGNPRKPTNKVSSWIDGNFLYGSSEVWCNCLRAFTGGRLQSLNGSRGALPAKNKIGLPLDNNPSPVTNHMRQAGDLWMFGDVHSHQNPGLTALALVWFRYHNAIADSIQRQHPTWSDSKIFAKTRRHVIAVLQNVIMYEWLPEFVGQRPPTYHKYQRHLNPSISALFEAAAMRAGHSEVPPGIYLRDEKCRFRKTKYGKALRLCNTYWHSQEVLEHHGLEPIILGMASQLSENMDHVIVKDLRGRSFGPLHFSRHDLTVTTIVRGRDHGLPDYNSARKTLGLPVITDWKDINPELYKTNAQIFERLAHLYNHSFNDLDIYPLGLLESTSKGPGRLFSSVVMNQFIRIRDADRHWFENRENNQFTDDEIDEIRSTKFSTVIMKAMKFHPDMLQSNAFLWRKGDPCPQPKQLTEDDMEDCTPHKGYDYFSGSEVAYITAFTCLALLPFLCILVAYIIAKCRQYIVKRREKTLQQINRRKRPNKTPGMHAVEWQGDREQSREVAVSISASECTMTLHSPKGSVCLRKLDLARLGPNVSVWCSCDSSDIVMVHVPREYDMIQQCKEIVDCELSREEFAEALAMKSDSLFVEQMFSVIDHDGNGYISFRELLYAVLLFAQGSCEDKLQLLFMMYDVDRNGSLSRTEVKSMIKSLLEIANSSLNIEEIDQLVHEMFTSAGLDGNSSLKLDDFKRVLGDHMDMLWDVCIDLKGGLPLLLTSRLLFWKHKENQNRWVDFFIYFNTCTCILLRNLSSQRTRSTDTFTNDLESKQTMFTQKLISWRHHFENQSQKLVYLFIFFSICLLVFAERFYYYAVEQEHIGLRSIAGYGVALTRGAAAGMSFTFSLLLLTMCRNTITRLRETVINLYIPFDSHISFHKIVACAALFFTVVHIVGYCFNFYHVATQPVSFLCMFDEIYFRSDFLPKVDWWLFKNLTGITGILLVLVICIIYIFATATSRRHIFNAFWITHQFIYLLYLLIFLHGASRIIQEPSFLYYFIGPGIIYMFDKVISLSRSKKELSVVRAELLPSGVTFVEIKRPVDFEYRSGQWVRLACDPLGSDEYHALTLTSAPHEETLSVHVRAVGPWTQNLRMLMDPDRLNDQPYPKLYIDGPFGAGQQDWFRFEVSILVAGGIGVTPYASILKDFAFMTSINNTFRMKCKKVYFIWVTGNQKHFEWFVDIIRQVEEVDAAAIVDTHIFITQMFNSFDLRTMMLYICEENFQRLSGRSTFTGLKAKTHFGRPNFDKIFEAVGNKHPQVQKVGVFSCGPPGLTKGVCEASKNTSCTEKTMFIHHFENF</sequence>
<evidence type="ECO:0000313" key="24">
    <source>
        <dbReference type="EMBL" id="ELU06497.1"/>
    </source>
</evidence>
<dbReference type="SUPFAM" id="SSF48113">
    <property type="entry name" value="Heme-dependent peroxidases"/>
    <property type="match status" value="1"/>
</dbReference>
<dbReference type="Pfam" id="PF01794">
    <property type="entry name" value="Ferric_reduct"/>
    <property type="match status" value="1"/>
</dbReference>
<dbReference type="FunFam" id="1.10.640.10:FF:000004">
    <property type="entry name" value="Dual oxidase 2"/>
    <property type="match status" value="1"/>
</dbReference>
<evidence type="ECO:0000256" key="13">
    <source>
        <dbReference type="ARBA" id="ARBA00023002"/>
    </source>
</evidence>
<feature type="transmembrane region" description="Helical" evidence="20">
    <location>
        <begin position="1105"/>
        <end position="1122"/>
    </location>
</feature>
<evidence type="ECO:0000256" key="9">
    <source>
        <dbReference type="ARBA" id="ARBA00022827"/>
    </source>
</evidence>
<keyword evidence="15" id="KW-0325">Glycoprotein</keyword>
<dbReference type="Pfam" id="PF13202">
    <property type="entry name" value="EF-hand_5"/>
    <property type="match status" value="1"/>
</dbReference>
<evidence type="ECO:0000256" key="11">
    <source>
        <dbReference type="ARBA" id="ARBA00022857"/>
    </source>
</evidence>
<dbReference type="GO" id="GO:0016174">
    <property type="term" value="F:NAD(P)H oxidase H2O2-forming activity"/>
    <property type="evidence" value="ECO:0007669"/>
    <property type="project" value="UniProtKB-EC"/>
</dbReference>
<dbReference type="EnsemblMetazoa" id="CapteT191097">
    <property type="protein sequence ID" value="CapteP191097"/>
    <property type="gene ID" value="CapteG191097"/>
</dbReference>
<dbReference type="GO" id="GO:0042303">
    <property type="term" value="P:molting cycle"/>
    <property type="evidence" value="ECO:0007669"/>
    <property type="project" value="UniProtKB-ARBA"/>
</dbReference>
<dbReference type="InterPro" id="IPR010255">
    <property type="entry name" value="Haem_peroxidase_sf"/>
</dbReference>
<feature type="domain" description="EF-hand" evidence="22">
    <location>
        <begin position="728"/>
        <end position="763"/>
    </location>
</feature>
<dbReference type="PRINTS" id="PR00457">
    <property type="entry name" value="ANPEROXIDASE"/>
</dbReference>
<keyword evidence="14 20" id="KW-0472">Membrane</keyword>
<dbReference type="InterPro" id="IPR037120">
    <property type="entry name" value="Haem_peroxidase_sf_animal"/>
</dbReference>
<dbReference type="EMBL" id="AMQN01007402">
    <property type="status" value="NOT_ANNOTATED_CDS"/>
    <property type="molecule type" value="Genomic_DNA"/>
</dbReference>
<dbReference type="Pfam" id="PF08030">
    <property type="entry name" value="NAD_binding_6"/>
    <property type="match status" value="1"/>
</dbReference>
<dbReference type="InterPro" id="IPR039261">
    <property type="entry name" value="FNR_nucleotide-bd"/>
</dbReference>
<evidence type="ECO:0000256" key="21">
    <source>
        <dbReference type="SAM" id="SignalP"/>
    </source>
</evidence>
<dbReference type="SUPFAM" id="SSF81665">
    <property type="entry name" value="Calcium ATPase, transmembrane domain M"/>
    <property type="match status" value="1"/>
</dbReference>
<dbReference type="CDD" id="cd06186">
    <property type="entry name" value="NOX_Duox_like_FAD_NADP"/>
    <property type="match status" value="1"/>
</dbReference>
<evidence type="ECO:0000256" key="4">
    <source>
        <dbReference type="ARBA" id="ARBA00022559"/>
    </source>
</evidence>
<dbReference type="Proteomes" id="UP000014760">
    <property type="component" value="Unassembled WGS sequence"/>
</dbReference>
<dbReference type="PANTHER" id="PTHR11972:SF175">
    <property type="entry name" value="NAD(P)H OXIDASE (H2O2-FORMING)"/>
    <property type="match status" value="1"/>
</dbReference>
<dbReference type="PROSITE" id="PS50292">
    <property type="entry name" value="PEROXIDASE_3"/>
    <property type="match status" value="1"/>
</dbReference>
<dbReference type="SUPFAM" id="SSF52343">
    <property type="entry name" value="Ferredoxin reductase-like, C-terminal NADP-linked domain"/>
    <property type="match status" value="1"/>
</dbReference>
<feature type="domain" description="FAD-binding FR-type" evidence="23">
    <location>
        <begin position="1155"/>
        <end position="1260"/>
    </location>
</feature>
<keyword evidence="21" id="KW-0732">Signal</keyword>
<keyword evidence="5" id="KW-0285">Flavoprotein</keyword>
<evidence type="ECO:0000256" key="12">
    <source>
        <dbReference type="ARBA" id="ARBA00022989"/>
    </source>
</evidence>
<feature type="signal peptide" evidence="21">
    <location>
        <begin position="1"/>
        <end position="18"/>
    </location>
</feature>
<feature type="domain" description="EF-hand" evidence="22">
    <location>
        <begin position="764"/>
        <end position="799"/>
    </location>
</feature>
<evidence type="ECO:0000256" key="8">
    <source>
        <dbReference type="ARBA" id="ARBA00022737"/>
    </source>
</evidence>
<dbReference type="EC" id="1.6.3.1" evidence="3"/>
<name>R7URF0_CAPTE</name>
<evidence type="ECO:0000256" key="1">
    <source>
        <dbReference type="ARBA" id="ARBA00004424"/>
    </source>
</evidence>
<dbReference type="Gene3D" id="2.40.30.10">
    <property type="entry name" value="Translation factors"/>
    <property type="match status" value="1"/>
</dbReference>
<dbReference type="GO" id="GO:0005509">
    <property type="term" value="F:calcium ion binding"/>
    <property type="evidence" value="ECO:0007669"/>
    <property type="project" value="InterPro"/>
</dbReference>